<dbReference type="InParanoid" id="A0A5C3NS07"/>
<keyword evidence="5" id="KW-0539">Nucleus</keyword>
<evidence type="ECO:0000256" key="2">
    <source>
        <dbReference type="ARBA" id="ARBA00022723"/>
    </source>
</evidence>
<feature type="non-terminal residue" evidence="6">
    <location>
        <position position="1"/>
    </location>
</feature>
<dbReference type="GO" id="GO:0005634">
    <property type="term" value="C:nucleus"/>
    <property type="evidence" value="ECO:0007669"/>
    <property type="project" value="UniProtKB-SubCell"/>
</dbReference>
<evidence type="ECO:0000256" key="4">
    <source>
        <dbReference type="ARBA" id="ARBA00022833"/>
    </source>
</evidence>
<protein>
    <recommendedName>
        <fullName evidence="8">DUF659 domain-containing protein</fullName>
    </recommendedName>
</protein>
<accession>A0A5C3NS07</accession>
<dbReference type="GO" id="GO:0008270">
    <property type="term" value="F:zinc ion binding"/>
    <property type="evidence" value="ECO:0007669"/>
    <property type="project" value="UniProtKB-KW"/>
</dbReference>
<keyword evidence="2" id="KW-0479">Metal-binding</keyword>
<gene>
    <name evidence="6" type="ORF">K466DRAFT_446761</name>
</gene>
<proteinExistence type="predicted"/>
<evidence type="ECO:0000256" key="3">
    <source>
        <dbReference type="ARBA" id="ARBA00022771"/>
    </source>
</evidence>
<evidence type="ECO:0000313" key="6">
    <source>
        <dbReference type="EMBL" id="TFK80194.1"/>
    </source>
</evidence>
<feature type="non-terminal residue" evidence="6">
    <location>
        <position position="228"/>
    </location>
</feature>
<dbReference type="Proteomes" id="UP000308197">
    <property type="component" value="Unassembled WGS sequence"/>
</dbReference>
<comment type="subcellular location">
    <subcellularLocation>
        <location evidence="1">Nucleus</location>
    </subcellularLocation>
</comment>
<keyword evidence="4" id="KW-0862">Zinc</keyword>
<dbReference type="PANTHER" id="PTHR46481:SF10">
    <property type="entry name" value="ZINC FINGER BED DOMAIN-CONTAINING PROTEIN 39"/>
    <property type="match status" value="1"/>
</dbReference>
<organism evidence="6 7">
    <name type="scientific">Polyporus arcularius HHB13444</name>
    <dbReference type="NCBI Taxonomy" id="1314778"/>
    <lineage>
        <taxon>Eukaryota</taxon>
        <taxon>Fungi</taxon>
        <taxon>Dikarya</taxon>
        <taxon>Basidiomycota</taxon>
        <taxon>Agaricomycotina</taxon>
        <taxon>Agaricomycetes</taxon>
        <taxon>Polyporales</taxon>
        <taxon>Polyporaceae</taxon>
        <taxon>Polyporus</taxon>
    </lineage>
</organism>
<dbReference type="AlphaFoldDB" id="A0A5C3NS07"/>
<keyword evidence="7" id="KW-1185">Reference proteome</keyword>
<dbReference type="EMBL" id="ML211825">
    <property type="protein sequence ID" value="TFK80194.1"/>
    <property type="molecule type" value="Genomic_DNA"/>
</dbReference>
<reference evidence="6 7" key="1">
    <citation type="journal article" date="2019" name="Nat. Ecol. Evol.">
        <title>Megaphylogeny resolves global patterns of mushroom evolution.</title>
        <authorList>
            <person name="Varga T."/>
            <person name="Krizsan K."/>
            <person name="Foldi C."/>
            <person name="Dima B."/>
            <person name="Sanchez-Garcia M."/>
            <person name="Sanchez-Ramirez S."/>
            <person name="Szollosi G.J."/>
            <person name="Szarkandi J.G."/>
            <person name="Papp V."/>
            <person name="Albert L."/>
            <person name="Andreopoulos W."/>
            <person name="Angelini C."/>
            <person name="Antonin V."/>
            <person name="Barry K.W."/>
            <person name="Bougher N.L."/>
            <person name="Buchanan P."/>
            <person name="Buyck B."/>
            <person name="Bense V."/>
            <person name="Catcheside P."/>
            <person name="Chovatia M."/>
            <person name="Cooper J."/>
            <person name="Damon W."/>
            <person name="Desjardin D."/>
            <person name="Finy P."/>
            <person name="Geml J."/>
            <person name="Haridas S."/>
            <person name="Hughes K."/>
            <person name="Justo A."/>
            <person name="Karasinski D."/>
            <person name="Kautmanova I."/>
            <person name="Kiss B."/>
            <person name="Kocsube S."/>
            <person name="Kotiranta H."/>
            <person name="LaButti K.M."/>
            <person name="Lechner B.E."/>
            <person name="Liimatainen K."/>
            <person name="Lipzen A."/>
            <person name="Lukacs Z."/>
            <person name="Mihaltcheva S."/>
            <person name="Morgado L.N."/>
            <person name="Niskanen T."/>
            <person name="Noordeloos M.E."/>
            <person name="Ohm R.A."/>
            <person name="Ortiz-Santana B."/>
            <person name="Ovrebo C."/>
            <person name="Racz N."/>
            <person name="Riley R."/>
            <person name="Savchenko A."/>
            <person name="Shiryaev A."/>
            <person name="Soop K."/>
            <person name="Spirin V."/>
            <person name="Szebenyi C."/>
            <person name="Tomsovsky M."/>
            <person name="Tulloss R.E."/>
            <person name="Uehling J."/>
            <person name="Grigoriev I.V."/>
            <person name="Vagvolgyi C."/>
            <person name="Papp T."/>
            <person name="Martin F.M."/>
            <person name="Miettinen O."/>
            <person name="Hibbett D.S."/>
            <person name="Nagy L.G."/>
        </authorList>
    </citation>
    <scope>NUCLEOTIDE SEQUENCE [LARGE SCALE GENOMIC DNA]</scope>
    <source>
        <strain evidence="6 7">HHB13444</strain>
    </source>
</reference>
<evidence type="ECO:0000256" key="5">
    <source>
        <dbReference type="ARBA" id="ARBA00023242"/>
    </source>
</evidence>
<dbReference type="InterPro" id="IPR052035">
    <property type="entry name" value="ZnF_BED_domain_contain"/>
</dbReference>
<keyword evidence="3" id="KW-0863">Zinc-finger</keyword>
<sequence length="228" mass="25496">RLQQTWTAPIYAFFSPDVTIGYNDVGRRYHAFRCNAKPCKGRQGSLVHRYLDTSDAKSTGNLRRHAKNCWGIETVERADDADDADEVRATIAKAKKFDGSITAHFARKKGAVTYSHRQHTKAETRLTYDRAFQSLMKTGRPSYYLPSASTCSCDAKNVFKGARGKVAKILREYEGKVSFATDAWTSPNHRAYMAVTAHLEHKGEPLCFLLDLVEVAKSHTGVNLATAF</sequence>
<dbReference type="PANTHER" id="PTHR46481">
    <property type="entry name" value="ZINC FINGER BED DOMAIN-CONTAINING PROTEIN 4"/>
    <property type="match status" value="1"/>
</dbReference>
<evidence type="ECO:0008006" key="8">
    <source>
        <dbReference type="Google" id="ProtNLM"/>
    </source>
</evidence>
<name>A0A5C3NS07_9APHY</name>
<evidence type="ECO:0000313" key="7">
    <source>
        <dbReference type="Proteomes" id="UP000308197"/>
    </source>
</evidence>
<evidence type="ECO:0000256" key="1">
    <source>
        <dbReference type="ARBA" id="ARBA00004123"/>
    </source>
</evidence>